<evidence type="ECO:0000313" key="9">
    <source>
        <dbReference type="Proteomes" id="UP000076584"/>
    </source>
</evidence>
<reference evidence="8 9" key="1">
    <citation type="submission" date="2015-06" db="EMBL/GenBank/DDBJ databases">
        <title>Survival trade-offs in plant roots during colonization by closely related pathogenic and mutualistic fungi.</title>
        <authorList>
            <person name="Hacquard S."/>
            <person name="Kracher B."/>
            <person name="Hiruma K."/>
            <person name="Weinman A."/>
            <person name="Muench P."/>
            <person name="Garrido Oter R."/>
            <person name="Ver Loren van Themaat E."/>
            <person name="Dallerey J.-F."/>
            <person name="Damm U."/>
            <person name="Henrissat B."/>
            <person name="Lespinet O."/>
            <person name="Thon M."/>
            <person name="Kemen E."/>
            <person name="McHardy A.C."/>
            <person name="Schulze-Lefert P."/>
            <person name="O'Connell R.J."/>
        </authorList>
    </citation>
    <scope>NUCLEOTIDE SEQUENCE [LARGE SCALE GENOMIC DNA]</scope>
    <source>
        <strain evidence="8 9">MAFF 238704</strain>
    </source>
</reference>
<dbReference type="GO" id="GO:0045122">
    <property type="term" value="P:aflatoxin biosynthetic process"/>
    <property type="evidence" value="ECO:0007669"/>
    <property type="project" value="InterPro"/>
</dbReference>
<dbReference type="EMBL" id="LFIW01000165">
    <property type="protein sequence ID" value="KZL87921.1"/>
    <property type="molecule type" value="Genomic_DNA"/>
</dbReference>
<evidence type="ECO:0000256" key="4">
    <source>
        <dbReference type="ARBA" id="ARBA00023163"/>
    </source>
</evidence>
<dbReference type="GO" id="GO:0003677">
    <property type="term" value="F:DNA binding"/>
    <property type="evidence" value="ECO:0007669"/>
    <property type="project" value="UniProtKB-KW"/>
</dbReference>
<evidence type="ECO:0000256" key="6">
    <source>
        <dbReference type="SAM" id="MobiDB-lite"/>
    </source>
</evidence>
<evidence type="ECO:0000256" key="5">
    <source>
        <dbReference type="ARBA" id="ARBA00023242"/>
    </source>
</evidence>
<dbReference type="Proteomes" id="UP000076584">
    <property type="component" value="Unassembled WGS sequence"/>
</dbReference>
<feature type="compositionally biased region" description="Polar residues" evidence="6">
    <location>
        <begin position="16"/>
        <end position="25"/>
    </location>
</feature>
<dbReference type="GO" id="GO:0046872">
    <property type="term" value="F:metal ion binding"/>
    <property type="evidence" value="ECO:0007669"/>
    <property type="project" value="UniProtKB-KW"/>
</dbReference>
<dbReference type="GO" id="GO:0006355">
    <property type="term" value="P:regulation of DNA-templated transcription"/>
    <property type="evidence" value="ECO:0007669"/>
    <property type="project" value="InterPro"/>
</dbReference>
<keyword evidence="5" id="KW-0539">Nucleus</keyword>
<keyword evidence="3" id="KW-0238">DNA-binding</keyword>
<gene>
    <name evidence="8" type="ORF">CI238_05068</name>
</gene>
<sequence length="320" mass="35943">MSMRTGERPRVLPSAGSISEAQVSTSQAMRKGPLFAISNASSASQVSQERMSEQPLEHHTDLQDDIMWLLEGTSSSENLLDQSLCFDTTASQELGQGMTPMTILMRRSDTVDSARSSLSIYLDDGISYRGKIHDCTMEVLEIGCLTVVKDPACTTHLDQLLDDTPREMGTVLSYNREVLRNLNNLLDCRCFMRQEVLVLVYLALYKALGCPIFLLWTDCDHYIICRDYCLDNEAQRLVAAHLVLTHLREHVDPLIKRLRHWHPSVARHGSLPPTPSCPDAAICPVSVTKGRMSSVIDQHHQALQEELDRIVSKANRIKRT</sequence>
<evidence type="ECO:0000256" key="1">
    <source>
        <dbReference type="ARBA" id="ARBA00022723"/>
    </source>
</evidence>
<accession>A0A162Q240</accession>
<keyword evidence="2" id="KW-0805">Transcription regulation</keyword>
<proteinExistence type="predicted"/>
<feature type="domain" description="Aflatoxin regulatory protein" evidence="7">
    <location>
        <begin position="133"/>
        <end position="209"/>
    </location>
</feature>
<keyword evidence="9" id="KW-1185">Reference proteome</keyword>
<organism evidence="8 9">
    <name type="scientific">Colletotrichum incanum</name>
    <name type="common">Soybean anthracnose fungus</name>
    <dbReference type="NCBI Taxonomy" id="1573173"/>
    <lineage>
        <taxon>Eukaryota</taxon>
        <taxon>Fungi</taxon>
        <taxon>Dikarya</taxon>
        <taxon>Ascomycota</taxon>
        <taxon>Pezizomycotina</taxon>
        <taxon>Sordariomycetes</taxon>
        <taxon>Hypocreomycetidae</taxon>
        <taxon>Glomerellales</taxon>
        <taxon>Glomerellaceae</taxon>
        <taxon>Colletotrichum</taxon>
        <taxon>Colletotrichum spaethianum species complex</taxon>
    </lineage>
</organism>
<feature type="region of interest" description="Disordered" evidence="6">
    <location>
        <begin position="1"/>
        <end position="25"/>
    </location>
</feature>
<evidence type="ECO:0000259" key="7">
    <source>
        <dbReference type="Pfam" id="PF08493"/>
    </source>
</evidence>
<dbReference type="InterPro" id="IPR013700">
    <property type="entry name" value="AflR"/>
</dbReference>
<dbReference type="Pfam" id="PF08493">
    <property type="entry name" value="AflR"/>
    <property type="match status" value="1"/>
</dbReference>
<feature type="compositionally biased region" description="Basic and acidic residues" evidence="6">
    <location>
        <begin position="1"/>
        <end position="10"/>
    </location>
</feature>
<keyword evidence="1" id="KW-0479">Metal-binding</keyword>
<comment type="caution">
    <text evidence="8">The sequence shown here is derived from an EMBL/GenBank/DDBJ whole genome shotgun (WGS) entry which is preliminary data.</text>
</comment>
<dbReference type="AlphaFoldDB" id="A0A162Q240"/>
<protein>
    <submittedName>
        <fullName evidence="8">Zinc finger transcription factor</fullName>
    </submittedName>
</protein>
<evidence type="ECO:0000256" key="3">
    <source>
        <dbReference type="ARBA" id="ARBA00023125"/>
    </source>
</evidence>
<keyword evidence="4" id="KW-0804">Transcription</keyword>
<dbReference type="GO" id="GO:0005634">
    <property type="term" value="C:nucleus"/>
    <property type="evidence" value="ECO:0007669"/>
    <property type="project" value="InterPro"/>
</dbReference>
<evidence type="ECO:0000313" key="8">
    <source>
        <dbReference type="EMBL" id="KZL87921.1"/>
    </source>
</evidence>
<evidence type="ECO:0000256" key="2">
    <source>
        <dbReference type="ARBA" id="ARBA00023015"/>
    </source>
</evidence>
<name>A0A162Q240_COLIC</name>